<dbReference type="Pfam" id="PF02174">
    <property type="entry name" value="IRS"/>
    <property type="match status" value="1"/>
</dbReference>
<dbReference type="AlphaFoldDB" id="A0A6J2XGE7"/>
<dbReference type="FunCoup" id="A0A6J2XGE7">
    <property type="interactions" value="277"/>
</dbReference>
<protein>
    <submittedName>
        <fullName evidence="5">Docking protein 2</fullName>
    </submittedName>
</protein>
<dbReference type="SMART" id="SM00310">
    <property type="entry name" value="PTBI"/>
    <property type="match status" value="1"/>
</dbReference>
<organism evidence="4 5">
    <name type="scientific">Sitophilus oryzae</name>
    <name type="common">Rice weevil</name>
    <name type="synonym">Curculio oryzae</name>
    <dbReference type="NCBI Taxonomy" id="7048"/>
    <lineage>
        <taxon>Eukaryota</taxon>
        <taxon>Metazoa</taxon>
        <taxon>Ecdysozoa</taxon>
        <taxon>Arthropoda</taxon>
        <taxon>Hexapoda</taxon>
        <taxon>Insecta</taxon>
        <taxon>Pterygota</taxon>
        <taxon>Neoptera</taxon>
        <taxon>Endopterygota</taxon>
        <taxon>Coleoptera</taxon>
        <taxon>Polyphaga</taxon>
        <taxon>Cucujiformia</taxon>
        <taxon>Curculionidae</taxon>
        <taxon>Dryophthorinae</taxon>
        <taxon>Sitophilus</taxon>
    </lineage>
</organism>
<dbReference type="InParanoid" id="A0A6J2XGE7"/>
<dbReference type="GO" id="GO:0005737">
    <property type="term" value="C:cytoplasm"/>
    <property type="evidence" value="ECO:0007669"/>
    <property type="project" value="TreeGrafter"/>
</dbReference>
<dbReference type="SMART" id="SM00233">
    <property type="entry name" value="PH"/>
    <property type="match status" value="1"/>
</dbReference>
<name>A0A6J2XGE7_SITOR</name>
<dbReference type="InterPro" id="IPR002404">
    <property type="entry name" value="IRS_PTB"/>
</dbReference>
<dbReference type="PANTHER" id="PTHR21258:SF62">
    <property type="entry name" value="INSULIN RECEPTOR SUBSTRATE 1"/>
    <property type="match status" value="1"/>
</dbReference>
<dbReference type="OrthoDB" id="6243387at2759"/>
<dbReference type="InterPro" id="IPR001849">
    <property type="entry name" value="PH_domain"/>
</dbReference>
<dbReference type="GO" id="GO:0043410">
    <property type="term" value="P:positive regulation of MAPK cascade"/>
    <property type="evidence" value="ECO:0007669"/>
    <property type="project" value="TreeGrafter"/>
</dbReference>
<dbReference type="GO" id="GO:0007265">
    <property type="term" value="P:Ras protein signal transduction"/>
    <property type="evidence" value="ECO:0007669"/>
    <property type="project" value="TreeGrafter"/>
</dbReference>
<dbReference type="Gene3D" id="2.30.29.30">
    <property type="entry name" value="Pleckstrin-homology domain (PH domain)/Phosphotyrosine-binding domain (PTB)"/>
    <property type="match status" value="2"/>
</dbReference>
<evidence type="ECO:0000313" key="4">
    <source>
        <dbReference type="Proteomes" id="UP000504635"/>
    </source>
</evidence>
<gene>
    <name evidence="5" type="primary">LOC115878003</name>
</gene>
<dbReference type="GeneID" id="115878003"/>
<dbReference type="Proteomes" id="UP000504635">
    <property type="component" value="Unplaced"/>
</dbReference>
<dbReference type="GO" id="GO:0007169">
    <property type="term" value="P:cell surface receptor protein tyrosine kinase signaling pathway"/>
    <property type="evidence" value="ECO:0007669"/>
    <property type="project" value="TreeGrafter"/>
</dbReference>
<dbReference type="InterPro" id="IPR050996">
    <property type="entry name" value="Docking_Protein_DOK"/>
</dbReference>
<feature type="compositionally biased region" description="Low complexity" evidence="1">
    <location>
        <begin position="286"/>
        <end position="298"/>
    </location>
</feature>
<dbReference type="CTD" id="31667"/>
<dbReference type="SMART" id="SM01244">
    <property type="entry name" value="IRS"/>
    <property type="match status" value="1"/>
</dbReference>
<dbReference type="RefSeq" id="XP_030750216.1">
    <property type="nucleotide sequence ID" value="XM_030894356.1"/>
</dbReference>
<evidence type="ECO:0000313" key="5">
    <source>
        <dbReference type="RefSeq" id="XP_030750216.1"/>
    </source>
</evidence>
<proteinExistence type="predicted"/>
<dbReference type="SUPFAM" id="SSF50729">
    <property type="entry name" value="PH domain-like"/>
    <property type="match status" value="2"/>
</dbReference>
<reference evidence="5" key="1">
    <citation type="submission" date="2025-08" db="UniProtKB">
        <authorList>
            <consortium name="RefSeq"/>
        </authorList>
    </citation>
    <scope>IDENTIFICATION</scope>
    <source>
        <tissue evidence="5">Gonads</tissue>
    </source>
</reference>
<evidence type="ECO:0000259" key="3">
    <source>
        <dbReference type="PROSITE" id="PS51064"/>
    </source>
</evidence>
<dbReference type="PROSITE" id="PS51064">
    <property type="entry name" value="IRS_PTB"/>
    <property type="match status" value="1"/>
</dbReference>
<dbReference type="InterPro" id="IPR011993">
    <property type="entry name" value="PH-like_dom_sf"/>
</dbReference>
<keyword evidence="4" id="KW-1185">Reference proteome</keyword>
<feature type="domain" description="IRS-type PTB" evidence="3">
    <location>
        <begin position="129"/>
        <end position="234"/>
    </location>
</feature>
<evidence type="ECO:0000256" key="1">
    <source>
        <dbReference type="SAM" id="MobiDB-lite"/>
    </source>
</evidence>
<sequence>MEIDEPVYQGFLLLPPSGKILKKSWQKKYCLLYKSSQFGINRIEIYDNEAQTGQPKIITLENVIKITPKMPNIFSILTKAAEYEFGTIEDQIEEVFNDWFRAVQMVAFPNETTQISGIEENNDLYCSTDEGVFYVKLVPTDASNRCKLATKNYTLVITPTALQLRNEGDNKLLYAWPYCYIRRYGYKNKIFNFEAGRKCASGEGTFLLEHPHQQDIYRCLTSKMKSMKKLLNAESKSSLLDCGDVQFHAALGMEPRSRSPLPASPATLSLRSGLNSFQETMCPTTSSLGLSGLESVSGGKSGPKKPPRKSISPKSPMSVVAAHDDHHYQDVGVGDLKVRKYDTVEKRREAWRTMGVETPSHTEQVNEEDDYISCGGNNLAKSTSELRLTENESGEKDQAPTVITEPSISLDGQYYDHLNFFGSSSRLNVSSGYKQVLPPPLPPAVTVPSVNHYDEVQCIEPARSANDSHLGYAQIRKSPTSGALKEVGNKEESIKSSLLKDLKQRIPHHFQNEAQYALVSKPKRV</sequence>
<dbReference type="PANTHER" id="PTHR21258">
    <property type="entry name" value="DOCKING PROTEIN RELATED"/>
    <property type="match status" value="1"/>
</dbReference>
<dbReference type="PROSITE" id="PS50003">
    <property type="entry name" value="PH_DOMAIN"/>
    <property type="match status" value="1"/>
</dbReference>
<accession>A0A6J2XGE7</accession>
<feature type="domain" description="PH" evidence="2">
    <location>
        <begin position="5"/>
        <end position="108"/>
    </location>
</feature>
<evidence type="ECO:0000259" key="2">
    <source>
        <dbReference type="PROSITE" id="PS50003"/>
    </source>
</evidence>
<feature type="region of interest" description="Disordered" evidence="1">
    <location>
        <begin position="285"/>
        <end position="317"/>
    </location>
</feature>
<dbReference type="KEGG" id="soy:115878003"/>